<evidence type="ECO:0000256" key="3">
    <source>
        <dbReference type="ARBA" id="ARBA00022692"/>
    </source>
</evidence>
<gene>
    <name evidence="10" type="ordered locus">AXX17_At5g24860</name>
</gene>
<sequence length="497" mass="56846">MEMIIISLCLATILALLLLKQFLNRTYTAKVNLPPSPWRVPVIGNLHQLSLHPHRSLRSLSHRYGPLMLLHFGRVPVLVVSSSDVAHDLMKTHDLKVANRPQLKVVEKIFNGGREMVFSPYGEYWRQIKSVCIVNLLNKKKVQSFEKVREEEISEMMERVEKASSDSSPLNLSELLLTLTSDVTSRVSLGRKYSKEESMSDFKIQMRKITELVGGFPVGEYIPCLAWIDKLRGVDEKAEEVSKAFGDLMEKVLQEHLDATDKPTLDFVDVLLSLERHERNGVQIRRSDIKFIILDMFLAGTETTYALLEWIMTELIRHPECMKKLQDEIRAKATKLILYISEEDVEDMKYLKAVVKEVLRLHPPLPLLVPRELSEDIKLKGYDIAAGTQVIINAWAIQRDTMTWGIDAEEFRPERHLDSLVDFRGTNFEFIPFGSGRRICPGIGFAMALVEVTLANLVNRFNWRMEVQHSGDEYDLAESTGLDVCRKFPLIVFPSPA</sequence>
<dbReference type="GO" id="GO:0016020">
    <property type="term" value="C:membrane"/>
    <property type="evidence" value="ECO:0007669"/>
    <property type="project" value="UniProtKB-SubCell"/>
</dbReference>
<dbReference type="FunFam" id="1.10.630.10:FF:000011">
    <property type="entry name" value="Cytochrome P450 83B1"/>
    <property type="match status" value="1"/>
</dbReference>
<evidence type="ECO:0000256" key="4">
    <source>
        <dbReference type="ARBA" id="ARBA00022723"/>
    </source>
</evidence>
<keyword evidence="8 9" id="KW-0349">Heme</keyword>
<evidence type="ECO:0000256" key="1">
    <source>
        <dbReference type="ARBA" id="ARBA00004167"/>
    </source>
</evidence>
<dbReference type="EMBL" id="LUHQ01000005">
    <property type="protein sequence ID" value="OAO91224.1"/>
    <property type="molecule type" value="Genomic_DNA"/>
</dbReference>
<dbReference type="GO" id="GO:0004497">
    <property type="term" value="F:monooxygenase activity"/>
    <property type="evidence" value="ECO:0007669"/>
    <property type="project" value="UniProtKB-KW"/>
</dbReference>
<dbReference type="InterPro" id="IPR036396">
    <property type="entry name" value="Cyt_P450_sf"/>
</dbReference>
<dbReference type="Gene3D" id="1.10.630.10">
    <property type="entry name" value="Cytochrome P450"/>
    <property type="match status" value="1"/>
</dbReference>
<dbReference type="PANTHER" id="PTHR47955:SF15">
    <property type="entry name" value="CYTOCHROME P450 71A2-LIKE"/>
    <property type="match status" value="1"/>
</dbReference>
<keyword evidence="5" id="KW-1133">Transmembrane helix</keyword>
<dbReference type="PRINTS" id="PR00385">
    <property type="entry name" value="P450"/>
</dbReference>
<evidence type="ECO:0000256" key="7">
    <source>
        <dbReference type="ARBA" id="ARBA00023136"/>
    </source>
</evidence>
<evidence type="ECO:0000313" key="11">
    <source>
        <dbReference type="Proteomes" id="UP000078284"/>
    </source>
</evidence>
<organism evidence="10 11">
    <name type="scientific">Arabidopsis thaliana</name>
    <name type="common">Mouse-ear cress</name>
    <dbReference type="NCBI Taxonomy" id="3702"/>
    <lineage>
        <taxon>Eukaryota</taxon>
        <taxon>Viridiplantae</taxon>
        <taxon>Streptophyta</taxon>
        <taxon>Embryophyta</taxon>
        <taxon>Tracheophyta</taxon>
        <taxon>Spermatophyta</taxon>
        <taxon>Magnoliopsida</taxon>
        <taxon>eudicotyledons</taxon>
        <taxon>Gunneridae</taxon>
        <taxon>Pentapetalae</taxon>
        <taxon>rosids</taxon>
        <taxon>malvids</taxon>
        <taxon>Brassicales</taxon>
        <taxon>Brassicaceae</taxon>
        <taxon>Camelineae</taxon>
        <taxon>Arabidopsis</taxon>
    </lineage>
</organism>
<dbReference type="PROSITE" id="PS00086">
    <property type="entry name" value="CYTOCHROME_P450"/>
    <property type="match status" value="1"/>
</dbReference>
<accession>A0A178UD99</accession>
<dbReference type="PANTHER" id="PTHR47955">
    <property type="entry name" value="CYTOCHROME P450 FAMILY 71 PROTEIN"/>
    <property type="match status" value="1"/>
</dbReference>
<evidence type="ECO:0000256" key="9">
    <source>
        <dbReference type="RuleBase" id="RU000461"/>
    </source>
</evidence>
<evidence type="ECO:0000256" key="8">
    <source>
        <dbReference type="PIRSR" id="PIRSR602401-1"/>
    </source>
</evidence>
<keyword evidence="9" id="KW-0560">Oxidoreductase</keyword>
<dbReference type="GO" id="GO:0016705">
    <property type="term" value="F:oxidoreductase activity, acting on paired donors, with incorporation or reduction of molecular oxygen"/>
    <property type="evidence" value="ECO:0007669"/>
    <property type="project" value="InterPro"/>
</dbReference>
<dbReference type="GO" id="GO:0020037">
    <property type="term" value="F:heme binding"/>
    <property type="evidence" value="ECO:0007669"/>
    <property type="project" value="InterPro"/>
</dbReference>
<protein>
    <submittedName>
        <fullName evidence="10">CYP71A14</fullName>
    </submittedName>
</protein>
<keyword evidence="6 8" id="KW-0408">Iron</keyword>
<keyword evidence="7" id="KW-0472">Membrane</keyword>
<dbReference type="Proteomes" id="UP000078284">
    <property type="component" value="Chromosome 5"/>
</dbReference>
<comment type="caution">
    <text evidence="10">The sequence shown here is derived from an EMBL/GenBank/DDBJ whole genome shotgun (WGS) entry which is preliminary data.</text>
</comment>
<comment type="cofactor">
    <cofactor evidence="8">
        <name>heme</name>
        <dbReference type="ChEBI" id="CHEBI:30413"/>
    </cofactor>
</comment>
<dbReference type="InterPro" id="IPR001128">
    <property type="entry name" value="Cyt_P450"/>
</dbReference>
<evidence type="ECO:0000256" key="6">
    <source>
        <dbReference type="ARBA" id="ARBA00023004"/>
    </source>
</evidence>
<dbReference type="AlphaFoldDB" id="A0A178UD99"/>
<keyword evidence="3" id="KW-0812">Transmembrane</keyword>
<comment type="similarity">
    <text evidence="2 9">Belongs to the cytochrome P450 family.</text>
</comment>
<dbReference type="PRINTS" id="PR00463">
    <property type="entry name" value="EP450I"/>
</dbReference>
<keyword evidence="4 8" id="KW-0479">Metal-binding</keyword>
<keyword evidence="9" id="KW-0503">Monooxygenase</keyword>
<dbReference type="Pfam" id="PF00067">
    <property type="entry name" value="p450"/>
    <property type="match status" value="1"/>
</dbReference>
<name>A0A178UD99_ARATH</name>
<reference evidence="11" key="1">
    <citation type="journal article" date="2016" name="Proc. Natl. Acad. Sci. U.S.A.">
        <title>Chromosome-level assembly of Arabidopsis thaliana Ler reveals the extent of translocation and inversion polymorphisms.</title>
        <authorList>
            <person name="Zapata L."/>
            <person name="Ding J."/>
            <person name="Willing E.M."/>
            <person name="Hartwig B."/>
            <person name="Bezdan D."/>
            <person name="Jiao W.B."/>
            <person name="Patel V."/>
            <person name="Velikkakam James G."/>
            <person name="Koornneef M."/>
            <person name="Ossowski S."/>
            <person name="Schneeberger K."/>
        </authorList>
    </citation>
    <scope>NUCLEOTIDE SEQUENCE [LARGE SCALE GENOMIC DNA]</scope>
    <source>
        <strain evidence="11">cv. Landsberg erecta</strain>
    </source>
</reference>
<dbReference type="InterPro" id="IPR017972">
    <property type="entry name" value="Cyt_P450_CS"/>
</dbReference>
<feature type="binding site" description="axial binding residue" evidence="8">
    <location>
        <position position="440"/>
    </location>
    <ligand>
        <name>heme</name>
        <dbReference type="ChEBI" id="CHEBI:30413"/>
    </ligand>
    <ligandPart>
        <name>Fe</name>
        <dbReference type="ChEBI" id="CHEBI:18248"/>
    </ligandPart>
</feature>
<dbReference type="InterPro" id="IPR002401">
    <property type="entry name" value="Cyt_P450_E_grp-I"/>
</dbReference>
<evidence type="ECO:0000313" key="10">
    <source>
        <dbReference type="EMBL" id="OAO91224.1"/>
    </source>
</evidence>
<dbReference type="CDD" id="cd11072">
    <property type="entry name" value="CYP71-like"/>
    <property type="match status" value="1"/>
</dbReference>
<proteinExistence type="inferred from homology"/>
<evidence type="ECO:0000256" key="2">
    <source>
        <dbReference type="ARBA" id="ARBA00010617"/>
    </source>
</evidence>
<dbReference type="GO" id="GO:0005506">
    <property type="term" value="F:iron ion binding"/>
    <property type="evidence" value="ECO:0007669"/>
    <property type="project" value="InterPro"/>
</dbReference>
<dbReference type="SUPFAM" id="SSF48264">
    <property type="entry name" value="Cytochrome P450"/>
    <property type="match status" value="1"/>
</dbReference>
<evidence type="ECO:0000256" key="5">
    <source>
        <dbReference type="ARBA" id="ARBA00022989"/>
    </source>
</evidence>
<dbReference type="ExpressionAtlas" id="A0A178UD99">
    <property type="expression patterns" value="baseline and differential"/>
</dbReference>
<comment type="subcellular location">
    <subcellularLocation>
        <location evidence="1">Membrane</location>
        <topology evidence="1">Single-pass membrane protein</topology>
    </subcellularLocation>
</comment>